<keyword evidence="3" id="KW-1185">Reference proteome</keyword>
<evidence type="ECO:0000313" key="2">
    <source>
        <dbReference type="EMBL" id="GMN68306.1"/>
    </source>
</evidence>
<accession>A0AA88E5Y5</accession>
<organism evidence="2 3">
    <name type="scientific">Ficus carica</name>
    <name type="common">Common fig</name>
    <dbReference type="NCBI Taxonomy" id="3494"/>
    <lineage>
        <taxon>Eukaryota</taxon>
        <taxon>Viridiplantae</taxon>
        <taxon>Streptophyta</taxon>
        <taxon>Embryophyta</taxon>
        <taxon>Tracheophyta</taxon>
        <taxon>Spermatophyta</taxon>
        <taxon>Magnoliopsida</taxon>
        <taxon>eudicotyledons</taxon>
        <taxon>Gunneridae</taxon>
        <taxon>Pentapetalae</taxon>
        <taxon>rosids</taxon>
        <taxon>fabids</taxon>
        <taxon>Rosales</taxon>
        <taxon>Moraceae</taxon>
        <taxon>Ficeae</taxon>
        <taxon>Ficus</taxon>
    </lineage>
</organism>
<feature type="region of interest" description="Disordered" evidence="1">
    <location>
        <begin position="24"/>
        <end position="46"/>
    </location>
</feature>
<evidence type="ECO:0000256" key="1">
    <source>
        <dbReference type="SAM" id="MobiDB-lite"/>
    </source>
</evidence>
<comment type="caution">
    <text evidence="2">The sequence shown here is derived from an EMBL/GenBank/DDBJ whole genome shotgun (WGS) entry which is preliminary data.</text>
</comment>
<protein>
    <submittedName>
        <fullName evidence="2">Uncharacterized protein</fullName>
    </submittedName>
</protein>
<reference evidence="2" key="1">
    <citation type="submission" date="2023-07" db="EMBL/GenBank/DDBJ databases">
        <title>draft genome sequence of fig (Ficus carica).</title>
        <authorList>
            <person name="Takahashi T."/>
            <person name="Nishimura K."/>
        </authorList>
    </citation>
    <scope>NUCLEOTIDE SEQUENCE</scope>
</reference>
<name>A0AA88E5Y5_FICCA</name>
<dbReference type="AlphaFoldDB" id="A0AA88E5Y5"/>
<dbReference type="EMBL" id="BTGU01000590">
    <property type="protein sequence ID" value="GMN68306.1"/>
    <property type="molecule type" value="Genomic_DNA"/>
</dbReference>
<dbReference type="Proteomes" id="UP001187192">
    <property type="component" value="Unassembled WGS sequence"/>
</dbReference>
<sequence length="46" mass="5146">MPVPRFGLDRDLNFDYGDPKLVRSISFMPDPHAGPTRDLNSDGGDR</sequence>
<gene>
    <name evidence="2" type="ORF">TIFTF001_037364</name>
</gene>
<evidence type="ECO:0000313" key="3">
    <source>
        <dbReference type="Proteomes" id="UP001187192"/>
    </source>
</evidence>
<dbReference type="Gramene" id="FCD_00019189-RA">
    <property type="protein sequence ID" value="FCD_00019189-RA:cds"/>
    <property type="gene ID" value="FCD_00019189"/>
</dbReference>
<proteinExistence type="predicted"/>